<dbReference type="EMBL" id="JAVHJO010000011">
    <property type="protein sequence ID" value="KAK6533536.1"/>
    <property type="molecule type" value="Genomic_DNA"/>
</dbReference>
<protein>
    <submittedName>
        <fullName evidence="1">Uncharacterized protein</fullName>
    </submittedName>
</protein>
<organism evidence="1 2">
    <name type="scientific">Orbilia ellipsospora</name>
    <dbReference type="NCBI Taxonomy" id="2528407"/>
    <lineage>
        <taxon>Eukaryota</taxon>
        <taxon>Fungi</taxon>
        <taxon>Dikarya</taxon>
        <taxon>Ascomycota</taxon>
        <taxon>Pezizomycotina</taxon>
        <taxon>Orbiliomycetes</taxon>
        <taxon>Orbiliales</taxon>
        <taxon>Orbiliaceae</taxon>
        <taxon>Orbilia</taxon>
    </lineage>
</organism>
<name>A0AAV9X228_9PEZI</name>
<sequence length="154" mass="17238">MPDYDLSIVIFGDGSNPAAWQGSHWAFGVQETNDSSEKGDLLQVLLLDESQKWYHFDKRENVTILDPISEGKIKIATLSSEQNKEVVRLISQEPAPRDGKKGCQDWVIECLLTLETQDFGLIPNGTVDFVSSLVRKPVTYVASQAGEKWTPTKR</sequence>
<dbReference type="Pfam" id="PF20174">
    <property type="entry name" value="DUF6540"/>
    <property type="match status" value="1"/>
</dbReference>
<comment type="caution">
    <text evidence="1">The sequence shown here is derived from an EMBL/GenBank/DDBJ whole genome shotgun (WGS) entry which is preliminary data.</text>
</comment>
<gene>
    <name evidence="1" type="ORF">TWF694_002474</name>
</gene>
<keyword evidence="2" id="KW-1185">Reference proteome</keyword>
<accession>A0AAV9X228</accession>
<dbReference type="Proteomes" id="UP001365542">
    <property type="component" value="Unassembled WGS sequence"/>
</dbReference>
<evidence type="ECO:0000313" key="2">
    <source>
        <dbReference type="Proteomes" id="UP001365542"/>
    </source>
</evidence>
<reference evidence="1 2" key="1">
    <citation type="submission" date="2019-10" db="EMBL/GenBank/DDBJ databases">
        <authorList>
            <person name="Palmer J.M."/>
        </authorList>
    </citation>
    <scope>NUCLEOTIDE SEQUENCE [LARGE SCALE GENOMIC DNA]</scope>
    <source>
        <strain evidence="1 2">TWF694</strain>
    </source>
</reference>
<dbReference type="InterPro" id="IPR046670">
    <property type="entry name" value="DUF6540"/>
</dbReference>
<proteinExistence type="predicted"/>
<dbReference type="AlphaFoldDB" id="A0AAV9X228"/>
<evidence type="ECO:0000313" key="1">
    <source>
        <dbReference type="EMBL" id="KAK6533536.1"/>
    </source>
</evidence>